<dbReference type="InterPro" id="IPR049916">
    <property type="entry name" value="WDR72-like"/>
</dbReference>
<organism evidence="2 3">
    <name type="scientific">Ilyodon furcidens</name>
    <name type="common">goldbreast splitfin</name>
    <dbReference type="NCBI Taxonomy" id="33524"/>
    <lineage>
        <taxon>Eukaryota</taxon>
        <taxon>Metazoa</taxon>
        <taxon>Chordata</taxon>
        <taxon>Craniata</taxon>
        <taxon>Vertebrata</taxon>
        <taxon>Euteleostomi</taxon>
        <taxon>Actinopterygii</taxon>
        <taxon>Neopterygii</taxon>
        <taxon>Teleostei</taxon>
        <taxon>Neoteleostei</taxon>
        <taxon>Acanthomorphata</taxon>
        <taxon>Ovalentaria</taxon>
        <taxon>Atherinomorphae</taxon>
        <taxon>Cyprinodontiformes</taxon>
        <taxon>Goodeidae</taxon>
        <taxon>Ilyodon</taxon>
    </lineage>
</organism>
<protein>
    <submittedName>
        <fullName evidence="2">WD repeat-containing protein 7</fullName>
    </submittedName>
</protein>
<dbReference type="PANTHER" id="PTHR44099:SF3">
    <property type="entry name" value="WD REPEAT-CONTAINING PROTEIN 7"/>
    <property type="match status" value="1"/>
</dbReference>
<name>A0ABV0UU19_9TELE</name>
<proteinExistence type="predicted"/>
<keyword evidence="3" id="KW-1185">Reference proteome</keyword>
<dbReference type="Proteomes" id="UP001482620">
    <property type="component" value="Unassembled WGS sequence"/>
</dbReference>
<sequence>MDVSAVLMGLLELCADAEKQLANITMGLPLNPPADSARSSRHALSLIATARPPAFITTIAREVHRHNAAQANSQSQQNVHTTTLARAKTEILRVIDILIEKMPGDVVDLLVEVMDIIMYCIEGSLVKKKGLQECFPAVCKFYMVGYCDRSYRIAVGARQGSVALYDVRTGKCQVGNGRSSNIYPSGCSAHGSFCRLSTSLCHFILLISAVLPFICSFIHPFIIHLSYRFSSMVKW</sequence>
<comment type="caution">
    <text evidence="2">The sequence shown here is derived from an EMBL/GenBank/DDBJ whole genome shotgun (WGS) entry which is preliminary data.</text>
</comment>
<keyword evidence="1" id="KW-1133">Transmembrane helix</keyword>
<reference evidence="2 3" key="1">
    <citation type="submission" date="2021-06" db="EMBL/GenBank/DDBJ databases">
        <authorList>
            <person name="Palmer J.M."/>
        </authorList>
    </citation>
    <scope>NUCLEOTIDE SEQUENCE [LARGE SCALE GENOMIC DNA]</scope>
    <source>
        <strain evidence="3">if_2019</strain>
        <tissue evidence="2">Muscle</tissue>
    </source>
</reference>
<evidence type="ECO:0000313" key="2">
    <source>
        <dbReference type="EMBL" id="MEQ2248289.1"/>
    </source>
</evidence>
<evidence type="ECO:0000256" key="1">
    <source>
        <dbReference type="SAM" id="Phobius"/>
    </source>
</evidence>
<dbReference type="EMBL" id="JAHRIQ010082779">
    <property type="protein sequence ID" value="MEQ2248289.1"/>
    <property type="molecule type" value="Genomic_DNA"/>
</dbReference>
<feature type="transmembrane region" description="Helical" evidence="1">
    <location>
        <begin position="203"/>
        <end position="227"/>
    </location>
</feature>
<dbReference type="PANTHER" id="PTHR44099">
    <property type="entry name" value="RABCONNECTIN-3B, ISOFORM A"/>
    <property type="match status" value="1"/>
</dbReference>
<keyword evidence="1" id="KW-0472">Membrane</keyword>
<evidence type="ECO:0000313" key="3">
    <source>
        <dbReference type="Proteomes" id="UP001482620"/>
    </source>
</evidence>
<keyword evidence="1" id="KW-0812">Transmembrane</keyword>
<accession>A0ABV0UU19</accession>
<gene>
    <name evidence="2" type="primary">WDR7_3</name>
    <name evidence="2" type="ORF">ILYODFUR_017697</name>
</gene>